<dbReference type="Pfam" id="PF11188">
    <property type="entry name" value="DUF2975"/>
    <property type="match status" value="1"/>
</dbReference>
<evidence type="ECO:0000313" key="3">
    <source>
        <dbReference type="Proteomes" id="UP001235030"/>
    </source>
</evidence>
<accession>A0ABY9Q5P0</accession>
<gene>
    <name evidence="2" type="ORF">TEMA_22300</name>
</gene>
<name>A0ABY9Q5P0_9FIRM</name>
<evidence type="ECO:0000256" key="1">
    <source>
        <dbReference type="SAM" id="Phobius"/>
    </source>
</evidence>
<dbReference type="InterPro" id="IPR021354">
    <property type="entry name" value="DUF2975"/>
</dbReference>
<dbReference type="EMBL" id="CP101637">
    <property type="protein sequence ID" value="WMT81882.1"/>
    <property type="molecule type" value="Genomic_DNA"/>
</dbReference>
<dbReference type="RefSeq" id="WP_228103995.1">
    <property type="nucleotide sequence ID" value="NZ_CP101637.1"/>
</dbReference>
<keyword evidence="1" id="KW-0812">Transmembrane</keyword>
<feature type="transmembrane region" description="Helical" evidence="1">
    <location>
        <begin position="12"/>
        <end position="38"/>
    </location>
</feature>
<keyword evidence="3" id="KW-1185">Reference proteome</keyword>
<protein>
    <recommendedName>
        <fullName evidence="4">DUF2975 domain-containing protein</fullName>
    </recommendedName>
</protein>
<sequence>MLKNTTKTKSILSSSLIMLFFALGLILIMAVFMGIPFIFNNSKDTGTLVFYIGVFIIGLTYLIMIVFLLDIVSTSRVNIFVKSNVKKFKNIGYLLLANLILDYILTIIDGVSGLRFLDLAPGVFITPGMAIYFIAGLLCFVIADAFDQAITIKEENEFTV</sequence>
<proteinExistence type="predicted"/>
<evidence type="ECO:0000313" key="2">
    <source>
        <dbReference type="EMBL" id="WMT81882.1"/>
    </source>
</evidence>
<reference evidence="2 3" key="1">
    <citation type="submission" date="2022-07" db="EMBL/GenBank/DDBJ databases">
        <title>Genome sequence of Terrisporobacter mayombei DSM6539.</title>
        <authorList>
            <person name="Boeer T."/>
            <person name="Bengelsdorf F.R."/>
            <person name="Daniel R."/>
            <person name="Poehlein A."/>
        </authorList>
    </citation>
    <scope>NUCLEOTIDE SEQUENCE [LARGE SCALE GENOMIC DNA]</scope>
    <source>
        <strain evidence="2 3">DSM 6539</strain>
    </source>
</reference>
<feature type="transmembrane region" description="Helical" evidence="1">
    <location>
        <begin position="123"/>
        <end position="143"/>
    </location>
</feature>
<evidence type="ECO:0008006" key="4">
    <source>
        <dbReference type="Google" id="ProtNLM"/>
    </source>
</evidence>
<dbReference type="Proteomes" id="UP001235030">
    <property type="component" value="Chromosome"/>
</dbReference>
<feature type="transmembrane region" description="Helical" evidence="1">
    <location>
        <begin position="50"/>
        <end position="72"/>
    </location>
</feature>
<keyword evidence="1" id="KW-1133">Transmembrane helix</keyword>
<keyword evidence="1" id="KW-0472">Membrane</keyword>
<feature type="transmembrane region" description="Helical" evidence="1">
    <location>
        <begin position="93"/>
        <end position="117"/>
    </location>
</feature>
<organism evidence="2 3">
    <name type="scientific">Terrisporobacter mayombei</name>
    <dbReference type="NCBI Taxonomy" id="1541"/>
    <lineage>
        <taxon>Bacteria</taxon>
        <taxon>Bacillati</taxon>
        <taxon>Bacillota</taxon>
        <taxon>Clostridia</taxon>
        <taxon>Peptostreptococcales</taxon>
        <taxon>Peptostreptococcaceae</taxon>
        <taxon>Terrisporobacter</taxon>
    </lineage>
</organism>